<gene>
    <name evidence="1" type="ORF">CPBF424_13020</name>
</gene>
<sequence>MGVTAIRHVGDYLLTAHSVPCDGKFLPELLISRPGGITLHRCQPGSIAFADQRAAYDYAKRWMATCQVSSTGSVSAA</sequence>
<keyword evidence="2" id="KW-1185">Reference proteome</keyword>
<protein>
    <submittedName>
        <fullName evidence="1">Uncharacterized protein</fullName>
    </submittedName>
</protein>
<proteinExistence type="predicted"/>
<name>A0AA46C6V8_9XANT</name>
<organism evidence="1 2">
    <name type="scientific">Xanthomonas euroxanthea</name>
    <dbReference type="NCBI Taxonomy" id="2259622"/>
    <lineage>
        <taxon>Bacteria</taxon>
        <taxon>Pseudomonadati</taxon>
        <taxon>Pseudomonadota</taxon>
        <taxon>Gammaproteobacteria</taxon>
        <taxon>Lysobacterales</taxon>
        <taxon>Lysobacteraceae</taxon>
        <taxon>Xanthomonas</taxon>
    </lineage>
</organism>
<dbReference type="EMBL" id="UIHB01000001">
    <property type="protein sequence ID" value="SUZ27516.1"/>
    <property type="molecule type" value="Genomic_DNA"/>
</dbReference>
<accession>A0AA46C6V8</accession>
<evidence type="ECO:0000313" key="1">
    <source>
        <dbReference type="EMBL" id="SUZ27516.1"/>
    </source>
</evidence>
<dbReference type="Proteomes" id="UP000254168">
    <property type="component" value="Unassembled WGS sequence"/>
</dbReference>
<evidence type="ECO:0000313" key="2">
    <source>
        <dbReference type="Proteomes" id="UP000254168"/>
    </source>
</evidence>
<reference evidence="1 2" key="1">
    <citation type="submission" date="2018-06" db="EMBL/GenBank/DDBJ databases">
        <authorList>
            <person name="Pothier F. J."/>
        </authorList>
    </citation>
    <scope>NUCLEOTIDE SEQUENCE [LARGE SCALE GENOMIC DNA]</scope>
    <source>
        <strain evidence="1 2">CPBF 424</strain>
    </source>
</reference>
<dbReference type="AlphaFoldDB" id="A0AA46C6V8"/>
<comment type="caution">
    <text evidence="1">The sequence shown here is derived from an EMBL/GenBank/DDBJ whole genome shotgun (WGS) entry which is preliminary data.</text>
</comment>